<feature type="domain" description="F-box associated beta-propeller type 1" evidence="1">
    <location>
        <begin position="70"/>
        <end position="314"/>
    </location>
</feature>
<dbReference type="Pfam" id="PF07734">
    <property type="entry name" value="FBA_1"/>
    <property type="match status" value="1"/>
</dbReference>
<proteinExistence type="predicted"/>
<dbReference type="STRING" id="93759.A0A1R3KNY6"/>
<dbReference type="AlphaFoldDB" id="A0A1R3KNY6"/>
<name>A0A1R3KNY6_9ROSI</name>
<evidence type="ECO:0000313" key="3">
    <source>
        <dbReference type="Proteomes" id="UP000187203"/>
    </source>
</evidence>
<dbReference type="PANTHER" id="PTHR31672:SF13">
    <property type="entry name" value="F-BOX PROTEIN CPR30-LIKE"/>
    <property type="match status" value="1"/>
</dbReference>
<comment type="caution">
    <text evidence="2">The sequence shown here is derived from an EMBL/GenBank/DDBJ whole genome shotgun (WGS) entry which is preliminary data.</text>
</comment>
<dbReference type="NCBIfam" id="TIGR01640">
    <property type="entry name" value="F_box_assoc_1"/>
    <property type="match status" value="1"/>
</dbReference>
<sequence>MVISRQETSLRCVSLTSRVFKFVPFHEYSELCEKPNNRTDYSIPFHNAFKTGDSLPRGEKTEFLGSEILGSCNGLVALLCRDTKKDDEKMFKICFLNPSTRVSRYLPMKIPYDKVYGYGYDSVSDDHGKVYGFGYDPVSDDYKLVQVSKAKNKIIPKTKVYSLNSDSWKSIDGEVPIRYPLHWPFQKRQWPYWGRWNGVLVNHALHWLLVNKNHDLDSSLVNNAVIAFDLTTEEYRQLSLPRVMSSSARDLCEQVYELGGCLCVTFVNDIWVMKEYGSRESWIKIFTVNDDDAIQSRGLAYTYSKSGEKLLMTKYDIGDWWNYLVDVDDKLFRPKKRKRRKSVATVFKTFEMCVCLATLVSPYQTRATARLN</sequence>
<dbReference type="EMBL" id="AWUE01012615">
    <property type="protein sequence ID" value="OMP08790.1"/>
    <property type="molecule type" value="Genomic_DNA"/>
</dbReference>
<accession>A0A1R3KNY6</accession>
<gene>
    <name evidence="2" type="ORF">COLO4_06123</name>
</gene>
<dbReference type="InterPro" id="IPR017451">
    <property type="entry name" value="F-box-assoc_interact_dom"/>
</dbReference>
<dbReference type="InterPro" id="IPR006527">
    <property type="entry name" value="F-box-assoc_dom_typ1"/>
</dbReference>
<protein>
    <recommendedName>
        <fullName evidence="1">F-box associated beta-propeller type 1 domain-containing protein</fullName>
    </recommendedName>
</protein>
<evidence type="ECO:0000259" key="1">
    <source>
        <dbReference type="Pfam" id="PF07734"/>
    </source>
</evidence>
<keyword evidence="3" id="KW-1185">Reference proteome</keyword>
<dbReference type="InterPro" id="IPR050796">
    <property type="entry name" value="SCF_F-box_component"/>
</dbReference>
<dbReference type="Proteomes" id="UP000187203">
    <property type="component" value="Unassembled WGS sequence"/>
</dbReference>
<dbReference type="OrthoDB" id="591557at2759"/>
<reference evidence="3" key="1">
    <citation type="submission" date="2013-09" db="EMBL/GenBank/DDBJ databases">
        <title>Corchorus olitorius genome sequencing.</title>
        <authorList>
            <person name="Alam M."/>
            <person name="Haque M.S."/>
            <person name="Islam M.S."/>
            <person name="Emdad E.M."/>
            <person name="Islam M.M."/>
            <person name="Ahmed B."/>
            <person name="Halim A."/>
            <person name="Hossen Q.M.M."/>
            <person name="Hossain M.Z."/>
            <person name="Ahmed R."/>
            <person name="Khan M.M."/>
            <person name="Islam R."/>
            <person name="Rashid M.M."/>
            <person name="Khan S.A."/>
            <person name="Rahman M.S."/>
            <person name="Alam M."/>
            <person name="Yahiya A.S."/>
            <person name="Khan M.S."/>
            <person name="Azam M.S."/>
            <person name="Haque T."/>
            <person name="Lashkar M.Z.H."/>
            <person name="Akhand A.I."/>
            <person name="Morshed G."/>
            <person name="Roy S."/>
            <person name="Uddin K.S."/>
            <person name="Rabeya T."/>
            <person name="Hossain A.S."/>
            <person name="Chowdhury A."/>
            <person name="Snigdha A.R."/>
            <person name="Mortoza M.S."/>
            <person name="Matin S.A."/>
            <person name="Hoque S.M.E."/>
            <person name="Islam M.K."/>
            <person name="Roy D.K."/>
            <person name="Haider R."/>
            <person name="Moosa M.M."/>
            <person name="Elias S.M."/>
            <person name="Hasan A.M."/>
            <person name="Jahan S."/>
            <person name="Shafiuddin M."/>
            <person name="Mahmood N."/>
            <person name="Shommy N.S."/>
        </authorList>
    </citation>
    <scope>NUCLEOTIDE SEQUENCE [LARGE SCALE GENOMIC DNA]</scope>
    <source>
        <strain evidence="3">cv. O-4</strain>
    </source>
</reference>
<evidence type="ECO:0000313" key="2">
    <source>
        <dbReference type="EMBL" id="OMP08790.1"/>
    </source>
</evidence>
<organism evidence="2 3">
    <name type="scientific">Corchorus olitorius</name>
    <dbReference type="NCBI Taxonomy" id="93759"/>
    <lineage>
        <taxon>Eukaryota</taxon>
        <taxon>Viridiplantae</taxon>
        <taxon>Streptophyta</taxon>
        <taxon>Embryophyta</taxon>
        <taxon>Tracheophyta</taxon>
        <taxon>Spermatophyta</taxon>
        <taxon>Magnoliopsida</taxon>
        <taxon>eudicotyledons</taxon>
        <taxon>Gunneridae</taxon>
        <taxon>Pentapetalae</taxon>
        <taxon>rosids</taxon>
        <taxon>malvids</taxon>
        <taxon>Malvales</taxon>
        <taxon>Malvaceae</taxon>
        <taxon>Grewioideae</taxon>
        <taxon>Apeibeae</taxon>
        <taxon>Corchorus</taxon>
    </lineage>
</organism>
<dbReference type="PANTHER" id="PTHR31672">
    <property type="entry name" value="BNACNNG10540D PROTEIN"/>
    <property type="match status" value="1"/>
</dbReference>